<dbReference type="PANTHER" id="PTHR30485:SF0">
    <property type="entry name" value="NI_FE-HYDROGENASE 1 B-TYPE CYTOCHROME SUBUNIT-RELATED"/>
    <property type="match status" value="1"/>
</dbReference>
<evidence type="ECO:0000256" key="7">
    <source>
        <dbReference type="ARBA" id="ARBA00022723"/>
    </source>
</evidence>
<protein>
    <submittedName>
        <fullName evidence="14">Ni/Fe-hydrogenase b-type cytochrome subunit</fullName>
    </submittedName>
</protein>
<accession>A0ABU2B8E9</accession>
<comment type="caution">
    <text evidence="14">The sequence shown here is derived from an EMBL/GenBank/DDBJ whole genome shotgun (WGS) entry which is preliminary data.</text>
</comment>
<keyword evidence="4" id="KW-1003">Cell membrane</keyword>
<dbReference type="EMBL" id="JAVDYF010000001">
    <property type="protein sequence ID" value="MDR7354882.1"/>
    <property type="molecule type" value="Genomic_DNA"/>
</dbReference>
<evidence type="ECO:0000256" key="1">
    <source>
        <dbReference type="ARBA" id="ARBA00004651"/>
    </source>
</evidence>
<sequence length="420" mass="46496">MTSQEITHAGTHNRARLCVISSLPVDLVGSETLVRLAAAAPKGSIDPVDHALYRAVKLVFEGDACGAYNGSAQSLLEVESFDPASSQRKYSLAIVRGVKFGGRSRNVAVMRGDLQSVLEASKSSGSDRALALKNAGAHIKLGRRCMGVAIADITDVSQVSSKEVLTTGEFRFQGVVVLGIGDQKCIKSPTRGGYTRIEMWPAALRVQHWLNVALIVAMSVTGYYIMNPFFGPPASEDTGYLMGLIRYIHFISGFAWIALALWRLSLTMFATTRQMQWRSLWPIYGVDDVKNLFGTVKYYLFLSKHGPHYIGHNALQQLTYTSIYVLCIIQILSGLALYGLYDQYNILWVVFSYPVHWIGIPNMRVLHAMIMFFIWVFVIFHVYFAFRADALENHGGISAMINGGVWVPTGTKPIDAPEIE</sequence>
<evidence type="ECO:0000256" key="2">
    <source>
        <dbReference type="ARBA" id="ARBA00008622"/>
    </source>
</evidence>
<keyword evidence="11 12" id="KW-0472">Membrane</keyword>
<feature type="transmembrane region" description="Helical" evidence="12">
    <location>
        <begin position="365"/>
        <end position="386"/>
    </location>
</feature>
<dbReference type="NCBIfam" id="TIGR02125">
    <property type="entry name" value="CytB-hydogenase"/>
    <property type="match status" value="1"/>
</dbReference>
<dbReference type="PRINTS" id="PR00161">
    <property type="entry name" value="NIHGNASECYTB"/>
</dbReference>
<organism evidence="14 15">
    <name type="scientific">Corynebacterium felinum</name>
    <dbReference type="NCBI Taxonomy" id="131318"/>
    <lineage>
        <taxon>Bacteria</taxon>
        <taxon>Bacillati</taxon>
        <taxon>Actinomycetota</taxon>
        <taxon>Actinomycetes</taxon>
        <taxon>Mycobacteriales</taxon>
        <taxon>Corynebacteriaceae</taxon>
        <taxon>Corynebacterium</taxon>
    </lineage>
</organism>
<name>A0ABU2B8E9_9CORY</name>
<evidence type="ECO:0000256" key="8">
    <source>
        <dbReference type="ARBA" id="ARBA00022982"/>
    </source>
</evidence>
<reference evidence="14 15" key="1">
    <citation type="submission" date="2023-07" db="EMBL/GenBank/DDBJ databases">
        <title>Sequencing the genomes of 1000 actinobacteria strains.</title>
        <authorList>
            <person name="Klenk H.-P."/>
        </authorList>
    </citation>
    <scope>NUCLEOTIDE SEQUENCE [LARGE SCALE GENOMIC DNA]</scope>
    <source>
        <strain evidence="14 15">DSM 44508</strain>
    </source>
</reference>
<evidence type="ECO:0000256" key="12">
    <source>
        <dbReference type="SAM" id="Phobius"/>
    </source>
</evidence>
<keyword evidence="9 12" id="KW-1133">Transmembrane helix</keyword>
<dbReference type="InterPro" id="IPR023299">
    <property type="entry name" value="ATPase_P-typ_cyto_dom_N"/>
</dbReference>
<keyword evidence="10" id="KW-0408">Iron</keyword>
<evidence type="ECO:0000313" key="14">
    <source>
        <dbReference type="EMBL" id="MDR7354882.1"/>
    </source>
</evidence>
<proteinExistence type="inferred from homology"/>
<dbReference type="Gene3D" id="1.20.950.20">
    <property type="entry name" value="Transmembrane di-heme cytochromes, Chain C"/>
    <property type="match status" value="1"/>
</dbReference>
<evidence type="ECO:0000256" key="5">
    <source>
        <dbReference type="ARBA" id="ARBA00022617"/>
    </source>
</evidence>
<keyword evidence="6 12" id="KW-0812">Transmembrane</keyword>
<gene>
    <name evidence="14" type="ORF">J2S37_001420</name>
</gene>
<dbReference type="Gene3D" id="3.40.1110.10">
    <property type="entry name" value="Calcium-transporting ATPase, cytoplasmic domain N"/>
    <property type="match status" value="1"/>
</dbReference>
<keyword evidence="3" id="KW-0813">Transport</keyword>
<keyword evidence="7" id="KW-0479">Metal-binding</keyword>
<keyword evidence="15" id="KW-1185">Reference proteome</keyword>
<dbReference type="SUPFAM" id="SSF81342">
    <property type="entry name" value="Transmembrane di-heme cytochromes"/>
    <property type="match status" value="1"/>
</dbReference>
<evidence type="ECO:0000313" key="15">
    <source>
        <dbReference type="Proteomes" id="UP001183619"/>
    </source>
</evidence>
<keyword evidence="8" id="KW-0249">Electron transport</keyword>
<dbReference type="InterPro" id="IPR051542">
    <property type="entry name" value="Hydrogenase_cytochrome"/>
</dbReference>
<evidence type="ECO:0000256" key="6">
    <source>
        <dbReference type="ARBA" id="ARBA00022692"/>
    </source>
</evidence>
<comment type="subcellular location">
    <subcellularLocation>
        <location evidence="1">Cell membrane</location>
        <topology evidence="1">Multi-pass membrane protein</topology>
    </subcellularLocation>
</comment>
<evidence type="ECO:0000256" key="4">
    <source>
        <dbReference type="ARBA" id="ARBA00022475"/>
    </source>
</evidence>
<dbReference type="Pfam" id="PF01292">
    <property type="entry name" value="Ni_hydr_CYTB"/>
    <property type="match status" value="1"/>
</dbReference>
<dbReference type="RefSeq" id="WP_277103918.1">
    <property type="nucleotide sequence ID" value="NZ_BAAAJS010000027.1"/>
</dbReference>
<evidence type="ECO:0000256" key="10">
    <source>
        <dbReference type="ARBA" id="ARBA00023004"/>
    </source>
</evidence>
<keyword evidence="5" id="KW-0349">Heme</keyword>
<dbReference type="Proteomes" id="UP001183619">
    <property type="component" value="Unassembled WGS sequence"/>
</dbReference>
<evidence type="ECO:0000256" key="11">
    <source>
        <dbReference type="ARBA" id="ARBA00023136"/>
    </source>
</evidence>
<dbReference type="InterPro" id="IPR016174">
    <property type="entry name" value="Di-haem_cyt_TM"/>
</dbReference>
<evidence type="ECO:0000256" key="3">
    <source>
        <dbReference type="ARBA" id="ARBA00022448"/>
    </source>
</evidence>
<comment type="similarity">
    <text evidence="2">Belongs to the HupC/HyaC/HydC family.</text>
</comment>
<feature type="transmembrane region" description="Helical" evidence="12">
    <location>
        <begin position="209"/>
        <end position="226"/>
    </location>
</feature>
<evidence type="ECO:0000259" key="13">
    <source>
        <dbReference type="Pfam" id="PF01292"/>
    </source>
</evidence>
<feature type="transmembrane region" description="Helical" evidence="12">
    <location>
        <begin position="246"/>
        <end position="266"/>
    </location>
</feature>
<evidence type="ECO:0000256" key="9">
    <source>
        <dbReference type="ARBA" id="ARBA00022989"/>
    </source>
</evidence>
<dbReference type="PANTHER" id="PTHR30485">
    <property type="entry name" value="NI/FE-HYDROGENASE 1 B-TYPE CYTOCHROME SUBUNIT"/>
    <property type="match status" value="1"/>
</dbReference>
<dbReference type="InterPro" id="IPR011577">
    <property type="entry name" value="Cyt_b561_bac/Ni-Hgenase"/>
</dbReference>
<feature type="domain" description="Cytochrome b561 bacterial/Ni-hydrogenase" evidence="13">
    <location>
        <begin position="200"/>
        <end position="403"/>
    </location>
</feature>
<feature type="transmembrane region" description="Helical" evidence="12">
    <location>
        <begin position="323"/>
        <end position="341"/>
    </location>
</feature>
<dbReference type="InterPro" id="IPR000516">
    <property type="entry name" value="Ni-dep_Hydgase_cyt-B"/>
</dbReference>